<comment type="caution">
    <text evidence="11">The sequence shown here is derived from an EMBL/GenBank/DDBJ whole genome shotgun (WGS) entry which is preliminary data.</text>
</comment>
<comment type="function">
    <text evidence="1">Activation of pyruvate formate-lyase 1 under anaerobic conditions by generation of an organic free radical, using S-adenosylmethionine and reduced flavodoxin as cosubstrates to produce 5'-deoxy-adenosine.</text>
</comment>
<comment type="catalytic activity">
    <reaction evidence="9">
        <text>glycyl-[formate C-acetyltransferase] + reduced [flavodoxin] + S-adenosyl-L-methionine = glycin-2-yl radical-[formate C-acetyltransferase] + semiquinone [flavodoxin] + 5'-deoxyadenosine + L-methionine + H(+)</text>
        <dbReference type="Rhea" id="RHEA:19225"/>
        <dbReference type="Rhea" id="RHEA-COMP:10622"/>
        <dbReference type="Rhea" id="RHEA-COMP:12190"/>
        <dbReference type="Rhea" id="RHEA-COMP:12191"/>
        <dbReference type="Rhea" id="RHEA-COMP:14480"/>
        <dbReference type="ChEBI" id="CHEBI:15378"/>
        <dbReference type="ChEBI" id="CHEBI:17319"/>
        <dbReference type="ChEBI" id="CHEBI:29947"/>
        <dbReference type="ChEBI" id="CHEBI:32722"/>
        <dbReference type="ChEBI" id="CHEBI:57618"/>
        <dbReference type="ChEBI" id="CHEBI:57844"/>
        <dbReference type="ChEBI" id="CHEBI:59789"/>
        <dbReference type="ChEBI" id="CHEBI:140311"/>
        <dbReference type="EC" id="1.97.1.4"/>
    </reaction>
</comment>
<name>A0A4Y8L857_9BACT</name>
<dbReference type="GO" id="GO:0046872">
    <property type="term" value="F:metal ion binding"/>
    <property type="evidence" value="ECO:0007669"/>
    <property type="project" value="UniProtKB-UniRule"/>
</dbReference>
<dbReference type="SFLD" id="SFLDG01066">
    <property type="entry name" value="organic_radical-activating_enz"/>
    <property type="match status" value="1"/>
</dbReference>
<evidence type="ECO:0000256" key="5">
    <source>
        <dbReference type="ARBA" id="ARBA00022723"/>
    </source>
</evidence>
<dbReference type="OrthoDB" id="9782387at2"/>
<keyword evidence="9" id="KW-0963">Cytoplasm</keyword>
<dbReference type="InterPro" id="IPR058240">
    <property type="entry name" value="rSAM_sf"/>
</dbReference>
<dbReference type="GO" id="GO:0005737">
    <property type="term" value="C:cytoplasm"/>
    <property type="evidence" value="ECO:0007669"/>
    <property type="project" value="UniProtKB-SubCell"/>
</dbReference>
<dbReference type="EMBL" id="SOML01000001">
    <property type="protein sequence ID" value="TFD98809.1"/>
    <property type="molecule type" value="Genomic_DNA"/>
</dbReference>
<keyword evidence="12" id="KW-1185">Reference proteome</keyword>
<evidence type="ECO:0000256" key="7">
    <source>
        <dbReference type="ARBA" id="ARBA00023004"/>
    </source>
</evidence>
<protein>
    <recommendedName>
        <fullName evidence="9">Pyruvate formate-lyase-activating enzyme</fullName>
        <ecNumber evidence="9">1.97.1.4</ecNumber>
    </recommendedName>
</protein>
<dbReference type="GO" id="GO:0051539">
    <property type="term" value="F:4 iron, 4 sulfur cluster binding"/>
    <property type="evidence" value="ECO:0007669"/>
    <property type="project" value="UniProtKB-UniRule"/>
</dbReference>
<dbReference type="GO" id="GO:0043365">
    <property type="term" value="F:[formate-C-acetyltransferase]-activating enzyme activity"/>
    <property type="evidence" value="ECO:0007669"/>
    <property type="project" value="UniProtKB-UniRule"/>
</dbReference>
<comment type="function">
    <text evidence="9">Activation of pyruvate formate-lyase under anaerobic conditions by generation of an organic free radical, using S-adenosylmethionine and reduced flavodoxin as cosubstrates to produce 5'-deoxy-adenosine.</text>
</comment>
<keyword evidence="5 9" id="KW-0479">Metal-binding</keyword>
<dbReference type="STRING" id="1121485.GCA_000426485_01090"/>
<comment type="subcellular location">
    <subcellularLocation>
        <location evidence="9">Cytoplasm</location>
    </subcellularLocation>
</comment>
<dbReference type="NCBIfam" id="TIGR02493">
    <property type="entry name" value="PFLA"/>
    <property type="match status" value="1"/>
</dbReference>
<dbReference type="InterPro" id="IPR006638">
    <property type="entry name" value="Elp3/MiaA/NifB-like_rSAM"/>
</dbReference>
<dbReference type="InterPro" id="IPR007197">
    <property type="entry name" value="rSAM"/>
</dbReference>
<dbReference type="SFLD" id="SFLDG01067">
    <property type="entry name" value="SPASM/twitch_domain_containing"/>
    <property type="match status" value="1"/>
</dbReference>
<dbReference type="InterPro" id="IPR012838">
    <property type="entry name" value="PFL1_activating"/>
</dbReference>
<keyword evidence="11" id="KW-0670">Pyruvate</keyword>
<dbReference type="Gene3D" id="3.20.20.70">
    <property type="entry name" value="Aldolase class I"/>
    <property type="match status" value="1"/>
</dbReference>
<evidence type="ECO:0000256" key="9">
    <source>
        <dbReference type="RuleBase" id="RU362053"/>
    </source>
</evidence>
<dbReference type="PANTHER" id="PTHR30352">
    <property type="entry name" value="PYRUVATE FORMATE-LYASE-ACTIVATING ENZYME"/>
    <property type="match status" value="1"/>
</dbReference>
<dbReference type="PANTHER" id="PTHR30352:SF5">
    <property type="entry name" value="PYRUVATE FORMATE-LYASE 1-ACTIVATING ENZYME"/>
    <property type="match status" value="1"/>
</dbReference>
<dbReference type="RefSeq" id="WP_026625302.1">
    <property type="nucleotide sequence ID" value="NZ_JAWZLG010000034.1"/>
</dbReference>
<dbReference type="PROSITE" id="PS51918">
    <property type="entry name" value="RADICAL_SAM"/>
    <property type="match status" value="1"/>
</dbReference>
<organism evidence="11 12">
    <name type="scientific">Dysgonomonas capnocytophagoides</name>
    <dbReference type="NCBI Taxonomy" id="45254"/>
    <lineage>
        <taxon>Bacteria</taxon>
        <taxon>Pseudomonadati</taxon>
        <taxon>Bacteroidota</taxon>
        <taxon>Bacteroidia</taxon>
        <taxon>Bacteroidales</taxon>
        <taxon>Dysgonomonadaceae</taxon>
        <taxon>Dysgonomonas</taxon>
    </lineage>
</organism>
<comment type="cofactor">
    <cofactor evidence="9">
        <name>[4Fe-4S] cluster</name>
        <dbReference type="ChEBI" id="CHEBI:49883"/>
    </cofactor>
    <text evidence="9">Binds 1 [4Fe-4S] cluster. The cluster is coordinated with 3 cysteines and an exchangeable S-adenosyl-L-methionine.</text>
</comment>
<evidence type="ECO:0000256" key="3">
    <source>
        <dbReference type="ARBA" id="ARBA00022485"/>
    </source>
</evidence>
<dbReference type="InterPro" id="IPR001989">
    <property type="entry name" value="Radical_activat_CS"/>
</dbReference>
<evidence type="ECO:0000256" key="2">
    <source>
        <dbReference type="ARBA" id="ARBA00009777"/>
    </source>
</evidence>
<feature type="domain" description="Radical SAM core" evidence="10">
    <location>
        <begin position="14"/>
        <end position="237"/>
    </location>
</feature>
<evidence type="ECO:0000313" key="12">
    <source>
        <dbReference type="Proteomes" id="UP000297861"/>
    </source>
</evidence>
<comment type="similarity">
    <text evidence="2 9">Belongs to the organic radical-activating enzymes family.</text>
</comment>
<dbReference type="SUPFAM" id="SSF102114">
    <property type="entry name" value="Radical SAM enzymes"/>
    <property type="match status" value="1"/>
</dbReference>
<keyword evidence="3 9" id="KW-0004">4Fe-4S</keyword>
<dbReference type="SFLD" id="SFLDS00029">
    <property type="entry name" value="Radical_SAM"/>
    <property type="match status" value="1"/>
</dbReference>
<sequence>MKGLIHSFESFGTKDGPGIRFVFFMQGCPLRCLYCHNPDTWNMCKVQYQMTPEEAFKEVIKVKAFVKGGVTISGGEPMLQPEFVASLFKLCKDTGMHTAVDTSGFILNDKVREALKYTDLVLLDIKHINPEKYQILTGKPLEPTLKFIEYLKDINKPIWIRYVLVPGYSDDEADLHNWAKFVSRLKNVERVDILPFHQMGMQKWKELNQEYKLSDVNPPSAELISKTTEIFRSYGLKV</sequence>
<dbReference type="AlphaFoldDB" id="A0A4Y8L857"/>
<dbReference type="EC" id="1.97.1.4" evidence="9"/>
<evidence type="ECO:0000256" key="8">
    <source>
        <dbReference type="ARBA" id="ARBA00023014"/>
    </source>
</evidence>
<evidence type="ECO:0000256" key="6">
    <source>
        <dbReference type="ARBA" id="ARBA00023002"/>
    </source>
</evidence>
<keyword evidence="7 9" id="KW-0408">Iron</keyword>
<dbReference type="Proteomes" id="UP000297861">
    <property type="component" value="Unassembled WGS sequence"/>
</dbReference>
<dbReference type="GO" id="GO:0016829">
    <property type="term" value="F:lyase activity"/>
    <property type="evidence" value="ECO:0007669"/>
    <property type="project" value="UniProtKB-KW"/>
</dbReference>
<keyword evidence="4 9" id="KW-0949">S-adenosyl-L-methionine</keyword>
<evidence type="ECO:0000256" key="1">
    <source>
        <dbReference type="ARBA" id="ARBA00002918"/>
    </source>
</evidence>
<dbReference type="PROSITE" id="PS01087">
    <property type="entry name" value="RADICAL_ACTIVATING"/>
    <property type="match status" value="1"/>
</dbReference>
<dbReference type="Pfam" id="PF04055">
    <property type="entry name" value="Radical_SAM"/>
    <property type="match status" value="1"/>
</dbReference>
<keyword evidence="8 9" id="KW-0411">Iron-sulfur</keyword>
<proteinExistence type="inferred from homology"/>
<dbReference type="InterPro" id="IPR013785">
    <property type="entry name" value="Aldolase_TIM"/>
</dbReference>
<evidence type="ECO:0000313" key="11">
    <source>
        <dbReference type="EMBL" id="TFD98809.1"/>
    </source>
</evidence>
<keyword evidence="11" id="KW-0456">Lyase</keyword>
<gene>
    <name evidence="11" type="primary">pflA</name>
    <name evidence="11" type="ORF">E2605_01610</name>
</gene>
<evidence type="ECO:0000259" key="10">
    <source>
        <dbReference type="PROSITE" id="PS51918"/>
    </source>
</evidence>
<dbReference type="SMART" id="SM00729">
    <property type="entry name" value="Elp3"/>
    <property type="match status" value="1"/>
</dbReference>
<dbReference type="InterPro" id="IPR034457">
    <property type="entry name" value="Organic_radical-activating"/>
</dbReference>
<reference evidence="11 12" key="1">
    <citation type="submission" date="2019-03" db="EMBL/GenBank/DDBJ databases">
        <title>San Antonio Military Medical Center submission to MRSN (WRAIR), pending publication.</title>
        <authorList>
            <person name="Blyth D.M."/>
            <person name="Mccarthy S.L."/>
            <person name="Schall S.E."/>
            <person name="Stam J.A."/>
            <person name="Ong A.C."/>
            <person name="Mcgann P.T."/>
        </authorList>
    </citation>
    <scope>NUCLEOTIDE SEQUENCE [LARGE SCALE GENOMIC DNA]</scope>
    <source>
        <strain evidence="11 12">MRSN571793</strain>
    </source>
</reference>
<keyword evidence="6 9" id="KW-0560">Oxidoreductase</keyword>
<evidence type="ECO:0000256" key="4">
    <source>
        <dbReference type="ARBA" id="ARBA00022691"/>
    </source>
</evidence>
<dbReference type="CDD" id="cd01335">
    <property type="entry name" value="Radical_SAM"/>
    <property type="match status" value="1"/>
</dbReference>
<accession>A0A4Y8L857</accession>